<comment type="caution">
    <text evidence="1">The sequence shown here is derived from an EMBL/GenBank/DDBJ whole genome shotgun (WGS) entry which is preliminary data.</text>
</comment>
<evidence type="ECO:0000313" key="2">
    <source>
        <dbReference type="Proteomes" id="UP001227268"/>
    </source>
</evidence>
<dbReference type="EMBL" id="JASBWT010000021">
    <property type="protein sequence ID" value="KAJ9095716.1"/>
    <property type="molecule type" value="Genomic_DNA"/>
</dbReference>
<organism evidence="1 2">
    <name type="scientific">Naganishia friedmannii</name>
    <dbReference type="NCBI Taxonomy" id="89922"/>
    <lineage>
        <taxon>Eukaryota</taxon>
        <taxon>Fungi</taxon>
        <taxon>Dikarya</taxon>
        <taxon>Basidiomycota</taxon>
        <taxon>Agaricomycotina</taxon>
        <taxon>Tremellomycetes</taxon>
        <taxon>Filobasidiales</taxon>
        <taxon>Filobasidiaceae</taxon>
        <taxon>Naganishia</taxon>
    </lineage>
</organism>
<name>A0ACC2VA32_9TREE</name>
<gene>
    <name evidence="1" type="ORF">QFC21_005588</name>
</gene>
<dbReference type="Proteomes" id="UP001227268">
    <property type="component" value="Unassembled WGS sequence"/>
</dbReference>
<keyword evidence="2" id="KW-1185">Reference proteome</keyword>
<protein>
    <submittedName>
        <fullName evidence="1">Uncharacterized protein</fullName>
    </submittedName>
</protein>
<reference evidence="1" key="1">
    <citation type="submission" date="2023-04" db="EMBL/GenBank/DDBJ databases">
        <title>Draft Genome sequencing of Naganishia species isolated from polar environments using Oxford Nanopore Technology.</title>
        <authorList>
            <person name="Leo P."/>
            <person name="Venkateswaran K."/>
        </authorList>
    </citation>
    <scope>NUCLEOTIDE SEQUENCE</scope>
    <source>
        <strain evidence="1">MNA-CCFEE 5423</strain>
    </source>
</reference>
<accession>A0ACC2VA32</accession>
<evidence type="ECO:0000313" key="1">
    <source>
        <dbReference type="EMBL" id="KAJ9095716.1"/>
    </source>
</evidence>
<sequence>MRQGPPAVEFSSISPVSSMLAVAFWIKSDRFLLDGNLRKYKKEKLWNVWRTSTHYRQHGDDGPSKSDVKRLLQTWVERVRPNTTFLTMRELLALTATSMTNRARVAERQDKIHGGDWTAPFLLRSIAPAFIKLKLDLLVIDQQGKRPSGEDGEKFASAEICKRFSACAIKAGLRRYGVAIKLYIDALRQ</sequence>
<proteinExistence type="predicted"/>